<gene>
    <name evidence="1" type="primary">Acey_s0045.g1169</name>
    <name evidence="1" type="ORF">Y032_0045g1169</name>
</gene>
<organism evidence="1 2">
    <name type="scientific">Ancylostoma ceylanicum</name>
    <dbReference type="NCBI Taxonomy" id="53326"/>
    <lineage>
        <taxon>Eukaryota</taxon>
        <taxon>Metazoa</taxon>
        <taxon>Ecdysozoa</taxon>
        <taxon>Nematoda</taxon>
        <taxon>Chromadorea</taxon>
        <taxon>Rhabditida</taxon>
        <taxon>Rhabditina</taxon>
        <taxon>Rhabditomorpha</taxon>
        <taxon>Strongyloidea</taxon>
        <taxon>Ancylostomatidae</taxon>
        <taxon>Ancylostomatinae</taxon>
        <taxon>Ancylostoma</taxon>
    </lineage>
</organism>
<comment type="caution">
    <text evidence="1">The sequence shown here is derived from an EMBL/GenBank/DDBJ whole genome shotgun (WGS) entry which is preliminary data.</text>
</comment>
<proteinExistence type="predicted"/>
<dbReference type="AlphaFoldDB" id="A0A016UDK7"/>
<reference evidence="2" key="1">
    <citation type="journal article" date="2015" name="Nat. Genet.">
        <title>The genome and transcriptome of the zoonotic hookworm Ancylostoma ceylanicum identify infection-specific gene families.</title>
        <authorList>
            <person name="Schwarz E.M."/>
            <person name="Hu Y."/>
            <person name="Antoshechkin I."/>
            <person name="Miller M.M."/>
            <person name="Sternberg P.W."/>
            <person name="Aroian R.V."/>
        </authorList>
    </citation>
    <scope>NUCLEOTIDE SEQUENCE</scope>
    <source>
        <strain evidence="2">HY135</strain>
    </source>
</reference>
<accession>A0A016UDK7</accession>
<sequence length="176" mass="19336">MRPLQENVWKKLATCQLFCVFSTSLHVPVKVTRTNTTPLLLLDLFPTTPTTVNSKRSKTRSGTAARALWLSAAPRQRACWATTRRKTDTPLLPAASGGAADNQSARTAVPPLVYVRSEFTVLDTTKACTFLTSTCVFLVFQDSLPLGEIFFREQNPGGRSEQKEICATLAKESGEN</sequence>
<protein>
    <submittedName>
        <fullName evidence="1">Uncharacterized protein</fullName>
    </submittedName>
</protein>
<evidence type="ECO:0000313" key="1">
    <source>
        <dbReference type="EMBL" id="EYC12937.1"/>
    </source>
</evidence>
<name>A0A016UDK7_9BILA</name>
<evidence type="ECO:0000313" key="2">
    <source>
        <dbReference type="Proteomes" id="UP000024635"/>
    </source>
</evidence>
<dbReference type="EMBL" id="JARK01001381">
    <property type="protein sequence ID" value="EYC12937.1"/>
    <property type="molecule type" value="Genomic_DNA"/>
</dbReference>
<keyword evidence="2" id="KW-1185">Reference proteome</keyword>
<dbReference type="Proteomes" id="UP000024635">
    <property type="component" value="Unassembled WGS sequence"/>
</dbReference>